<feature type="transmembrane region" description="Helical" evidence="1">
    <location>
        <begin position="316"/>
        <end position="333"/>
    </location>
</feature>
<keyword evidence="1" id="KW-1133">Transmembrane helix</keyword>
<keyword evidence="3" id="KW-1185">Reference proteome</keyword>
<name>A0ABS5B3E9_9STRE</name>
<dbReference type="PANTHER" id="PTHR36840">
    <property type="entry name" value="BLL5714 PROTEIN"/>
    <property type="match status" value="1"/>
</dbReference>
<keyword evidence="1" id="KW-0472">Membrane</keyword>
<dbReference type="RefSeq" id="WP_209627676.1">
    <property type="nucleotide sequence ID" value="NZ_PRDG01000002.1"/>
</dbReference>
<evidence type="ECO:0000256" key="1">
    <source>
        <dbReference type="SAM" id="Phobius"/>
    </source>
</evidence>
<feature type="transmembrane region" description="Helical" evidence="1">
    <location>
        <begin position="189"/>
        <end position="210"/>
    </location>
</feature>
<evidence type="ECO:0000313" key="2">
    <source>
        <dbReference type="EMBL" id="MBP2623196.1"/>
    </source>
</evidence>
<comment type="caution">
    <text evidence="2">The sequence shown here is derived from an EMBL/GenBank/DDBJ whole genome shotgun (WGS) entry which is preliminary data.</text>
</comment>
<feature type="transmembrane region" description="Helical" evidence="1">
    <location>
        <begin position="131"/>
        <end position="153"/>
    </location>
</feature>
<gene>
    <name evidence="2" type="ORF">C4K46_04500</name>
</gene>
<proteinExistence type="predicted"/>
<dbReference type="EMBL" id="PRDG01000002">
    <property type="protein sequence ID" value="MBP2623196.1"/>
    <property type="molecule type" value="Genomic_DNA"/>
</dbReference>
<feature type="transmembrane region" description="Helical" evidence="1">
    <location>
        <begin position="12"/>
        <end position="29"/>
    </location>
</feature>
<reference evidence="2 3" key="1">
    <citation type="submission" date="2018-02" db="EMBL/GenBank/DDBJ databases">
        <title>Draft genome sequence of Streptococcus oricebi CCUG 70868T type strain.</title>
        <authorList>
            <person name="Mendez V."/>
            <person name="Salva-Serra F."/>
            <person name="Jaen-Luchoro D."/>
            <person name="Gonzales-Siles L."/>
            <person name="Karlsson R."/>
            <person name="Engstrom-Jakobsson H."/>
            <person name="Busquets A."/>
            <person name="Gomila M."/>
            <person name="Pineiro-Iglesias B."/>
            <person name="Bennasar-Figueras A."/>
            <person name="Seeger M."/>
            <person name="Moore E."/>
        </authorList>
    </citation>
    <scope>NUCLEOTIDE SEQUENCE [LARGE SCALE GENOMIC DNA]</scope>
    <source>
        <strain evidence="2 3">CCUG 70868</strain>
    </source>
</reference>
<feature type="transmembrane region" description="Helical" evidence="1">
    <location>
        <begin position="159"/>
        <end position="177"/>
    </location>
</feature>
<feature type="transmembrane region" description="Helical" evidence="1">
    <location>
        <begin position="41"/>
        <end position="61"/>
    </location>
</feature>
<feature type="transmembrane region" description="Helical" evidence="1">
    <location>
        <begin position="97"/>
        <end position="119"/>
    </location>
</feature>
<feature type="transmembrane region" description="Helical" evidence="1">
    <location>
        <begin position="254"/>
        <end position="272"/>
    </location>
</feature>
<evidence type="ECO:0000313" key="3">
    <source>
        <dbReference type="Proteomes" id="UP001519296"/>
    </source>
</evidence>
<keyword evidence="1" id="KW-0812">Transmembrane</keyword>
<accession>A0ABS5B3E9</accession>
<dbReference type="PANTHER" id="PTHR36840:SF1">
    <property type="entry name" value="BLL5714 PROTEIN"/>
    <property type="match status" value="1"/>
</dbReference>
<feature type="transmembrane region" description="Helical" evidence="1">
    <location>
        <begin position="339"/>
        <end position="358"/>
    </location>
</feature>
<dbReference type="Pfam" id="PF06772">
    <property type="entry name" value="LtrA"/>
    <property type="match status" value="1"/>
</dbReference>
<dbReference type="InterPro" id="IPR010640">
    <property type="entry name" value="Low_temperature_requirement_A"/>
</dbReference>
<feature type="transmembrane region" description="Helical" evidence="1">
    <location>
        <begin position="73"/>
        <end position="91"/>
    </location>
</feature>
<feature type="transmembrane region" description="Helical" evidence="1">
    <location>
        <begin position="284"/>
        <end position="304"/>
    </location>
</feature>
<sequence>MPQIIAKRVSNYELFYDLVFVLAISKLTSLLHQPHFQLQNFLVYLSAFVGILSVWFFQTIYINKYAHIDRNDVYGIIALMFIVGQMAINMTNTPSTAILLLYQVLYASAYGVILVLYLLRRRRYGTESDMAYNLKILSTIVIFHLLMALLTLIGLLKVSHIIFFFPFLPLFLVSLTRPKQQAPVNFPHLVERCQLITIISFGETVIALVSNYPLDKFPAESLIFFLGMAFLFVIYISQTYLNMDHHQEAQASRLIFSHISLIMGLNLFTIAVELFPHHLNSVSLTYFLAGLSIFYLSLLSNSSYNKEEFQISKSQLAAYLLLLALALVLIWLVRKYLLAIALIFLILSYSMAHVGYVYRQAARRRQAKSN</sequence>
<feature type="transmembrane region" description="Helical" evidence="1">
    <location>
        <begin position="222"/>
        <end position="242"/>
    </location>
</feature>
<dbReference type="Proteomes" id="UP001519296">
    <property type="component" value="Unassembled WGS sequence"/>
</dbReference>
<protein>
    <submittedName>
        <fullName evidence="2">Low temperature requirement protein A</fullName>
    </submittedName>
</protein>
<organism evidence="2 3">
    <name type="scientific">Streptococcus oricebi</name>
    <dbReference type="NCBI Taxonomy" id="1547447"/>
    <lineage>
        <taxon>Bacteria</taxon>
        <taxon>Bacillati</taxon>
        <taxon>Bacillota</taxon>
        <taxon>Bacilli</taxon>
        <taxon>Lactobacillales</taxon>
        <taxon>Streptococcaceae</taxon>
        <taxon>Streptococcus</taxon>
    </lineage>
</organism>